<evidence type="ECO:0000313" key="4">
    <source>
        <dbReference type="Proteomes" id="UP001497382"/>
    </source>
</evidence>
<organism evidence="3 4">
    <name type="scientific">Larinioides sclopetarius</name>
    <dbReference type="NCBI Taxonomy" id="280406"/>
    <lineage>
        <taxon>Eukaryota</taxon>
        <taxon>Metazoa</taxon>
        <taxon>Ecdysozoa</taxon>
        <taxon>Arthropoda</taxon>
        <taxon>Chelicerata</taxon>
        <taxon>Arachnida</taxon>
        <taxon>Araneae</taxon>
        <taxon>Araneomorphae</taxon>
        <taxon>Entelegynae</taxon>
        <taxon>Araneoidea</taxon>
        <taxon>Araneidae</taxon>
        <taxon>Larinioides</taxon>
    </lineage>
</organism>
<evidence type="ECO:0000256" key="1">
    <source>
        <dbReference type="SAM" id="SignalP"/>
    </source>
</evidence>
<evidence type="ECO:0000313" key="3">
    <source>
        <dbReference type="EMBL" id="CAL1269145.1"/>
    </source>
</evidence>
<accession>A0AAV1ZC59</accession>
<sequence length="88" mass="9874">MKVLIISLFLSVAVVVAQQDENCPTNKTHGSFEDCPMSCYLLTPHTQPPEPCTERLNWGCKCQEGFVLLEHKEFSSKCIKPEDCPSES</sequence>
<comment type="caution">
    <text evidence="3">The sequence shown here is derived from an EMBL/GenBank/DDBJ whole genome shotgun (WGS) entry which is preliminary data.</text>
</comment>
<dbReference type="InterPro" id="IPR036084">
    <property type="entry name" value="Ser_inhib-like_sf"/>
</dbReference>
<dbReference type="InterPro" id="IPR002919">
    <property type="entry name" value="TIL_dom"/>
</dbReference>
<dbReference type="Proteomes" id="UP001497382">
    <property type="component" value="Unassembled WGS sequence"/>
</dbReference>
<dbReference type="SUPFAM" id="SSF57567">
    <property type="entry name" value="Serine protease inhibitors"/>
    <property type="match status" value="1"/>
</dbReference>
<dbReference type="Gene3D" id="2.10.25.10">
    <property type="entry name" value="Laminin"/>
    <property type="match status" value="1"/>
</dbReference>
<feature type="domain" description="TIL" evidence="2">
    <location>
        <begin position="23"/>
        <end position="84"/>
    </location>
</feature>
<gene>
    <name evidence="3" type="ORF">LARSCL_LOCUS4579</name>
</gene>
<feature type="signal peptide" evidence="1">
    <location>
        <begin position="1"/>
        <end position="17"/>
    </location>
</feature>
<name>A0AAV1ZC59_9ARAC</name>
<evidence type="ECO:0000259" key="2">
    <source>
        <dbReference type="Pfam" id="PF01826"/>
    </source>
</evidence>
<keyword evidence="4" id="KW-1185">Reference proteome</keyword>
<proteinExistence type="predicted"/>
<protein>
    <recommendedName>
        <fullName evidence="2">TIL domain-containing protein</fullName>
    </recommendedName>
</protein>
<dbReference type="Pfam" id="PF01826">
    <property type="entry name" value="TIL"/>
    <property type="match status" value="1"/>
</dbReference>
<feature type="chain" id="PRO_5043707510" description="TIL domain-containing protein" evidence="1">
    <location>
        <begin position="18"/>
        <end position="88"/>
    </location>
</feature>
<reference evidence="3 4" key="1">
    <citation type="submission" date="2024-04" db="EMBL/GenBank/DDBJ databases">
        <authorList>
            <person name="Rising A."/>
            <person name="Reimegard J."/>
            <person name="Sonavane S."/>
            <person name="Akerstrom W."/>
            <person name="Nylinder S."/>
            <person name="Hedman E."/>
            <person name="Kallberg Y."/>
        </authorList>
    </citation>
    <scope>NUCLEOTIDE SEQUENCE [LARGE SCALE GENOMIC DNA]</scope>
</reference>
<dbReference type="EMBL" id="CAXIEN010000039">
    <property type="protein sequence ID" value="CAL1269145.1"/>
    <property type="molecule type" value="Genomic_DNA"/>
</dbReference>
<dbReference type="AlphaFoldDB" id="A0AAV1ZC59"/>
<keyword evidence="1" id="KW-0732">Signal</keyword>